<evidence type="ECO:0000313" key="2">
    <source>
        <dbReference type="Proteomes" id="UP001596135"/>
    </source>
</evidence>
<dbReference type="EMBL" id="JBHSRJ010000009">
    <property type="protein sequence ID" value="MFC6045751.1"/>
    <property type="molecule type" value="Genomic_DNA"/>
</dbReference>
<sequence length="286" mass="32363">MTTAPAPPAALAVHSSGRFDRPVDALAASVARIRRYTRGGRRVVLITGTEASHRSGKDMHQVLDANGWEWAHLSGERGAGECWGTWSTSALQLVESYTHRLTEMTWTRSAEYGGGEAPPVTALVLQFEVVGRPYRRTVTVIVVHWPLANTERRQEIWKDCALGLRRLEDQIRARDPHTALDVVGDLNRNYRQDADRRLIDHYIAAPLRLVQAWAGSTPVRGGTHGPRSLLDGAVLDRRLLGWSTPWCWLLPDDDSSDHRPFAHTLRWPLLPRRARRRIRHHLKETT</sequence>
<name>A0ABW1LP78_9ACTN</name>
<gene>
    <name evidence="1" type="ORF">ACFPYL_21895</name>
</gene>
<comment type="caution">
    <text evidence="1">The sequence shown here is derived from an EMBL/GenBank/DDBJ whole genome shotgun (WGS) entry which is preliminary data.</text>
</comment>
<reference evidence="2" key="1">
    <citation type="journal article" date="2019" name="Int. J. Syst. Evol. Microbiol.">
        <title>The Global Catalogue of Microorganisms (GCM) 10K type strain sequencing project: providing services to taxonomists for standard genome sequencing and annotation.</title>
        <authorList>
            <consortium name="The Broad Institute Genomics Platform"/>
            <consortium name="The Broad Institute Genome Sequencing Center for Infectious Disease"/>
            <person name="Wu L."/>
            <person name="Ma J."/>
        </authorList>
    </citation>
    <scope>NUCLEOTIDE SEQUENCE [LARGE SCALE GENOMIC DNA]</scope>
    <source>
        <strain evidence="2">CCUG 54522</strain>
    </source>
</reference>
<dbReference type="Gene3D" id="3.60.10.10">
    <property type="entry name" value="Endonuclease/exonuclease/phosphatase"/>
    <property type="match status" value="1"/>
</dbReference>
<evidence type="ECO:0000313" key="1">
    <source>
        <dbReference type="EMBL" id="MFC6045751.1"/>
    </source>
</evidence>
<dbReference type="SUPFAM" id="SSF56219">
    <property type="entry name" value="DNase I-like"/>
    <property type="match status" value="1"/>
</dbReference>
<evidence type="ECO:0008006" key="3">
    <source>
        <dbReference type="Google" id="ProtNLM"/>
    </source>
</evidence>
<protein>
    <recommendedName>
        <fullName evidence="3">Endonuclease/exonuclease/phosphatase domain-containing protein</fullName>
    </recommendedName>
</protein>
<dbReference type="RefSeq" id="WP_379159521.1">
    <property type="nucleotide sequence ID" value="NZ_JBHSRJ010000009.1"/>
</dbReference>
<organism evidence="1 2">
    <name type="scientific">Nocardioides hankookensis</name>
    <dbReference type="NCBI Taxonomy" id="443157"/>
    <lineage>
        <taxon>Bacteria</taxon>
        <taxon>Bacillati</taxon>
        <taxon>Actinomycetota</taxon>
        <taxon>Actinomycetes</taxon>
        <taxon>Propionibacteriales</taxon>
        <taxon>Nocardioidaceae</taxon>
        <taxon>Nocardioides</taxon>
    </lineage>
</organism>
<keyword evidence="2" id="KW-1185">Reference proteome</keyword>
<dbReference type="Proteomes" id="UP001596135">
    <property type="component" value="Unassembled WGS sequence"/>
</dbReference>
<accession>A0ABW1LP78</accession>
<dbReference type="InterPro" id="IPR036691">
    <property type="entry name" value="Endo/exonu/phosph_ase_sf"/>
</dbReference>
<proteinExistence type="predicted"/>